<keyword evidence="1" id="KW-0472">Membrane</keyword>
<gene>
    <name evidence="2" type="ORF">FAZ19_18965</name>
</gene>
<dbReference type="RefSeq" id="WP_136822342.1">
    <property type="nucleotide sequence ID" value="NZ_BMJX01000007.1"/>
</dbReference>
<evidence type="ECO:0000313" key="2">
    <source>
        <dbReference type="EMBL" id="TJY62556.1"/>
    </source>
</evidence>
<dbReference type="Proteomes" id="UP000309872">
    <property type="component" value="Unassembled WGS sequence"/>
</dbReference>
<accession>A0A4U0GUJ6</accession>
<dbReference type="EMBL" id="SUKA01000007">
    <property type="protein sequence ID" value="TJY62556.1"/>
    <property type="molecule type" value="Genomic_DNA"/>
</dbReference>
<protein>
    <submittedName>
        <fullName evidence="2">Uncharacterized protein</fullName>
    </submittedName>
</protein>
<name>A0A4U0GUJ6_9SPHI</name>
<organism evidence="2 3">
    <name type="scientific">Sphingobacterium alkalisoli</name>
    <dbReference type="NCBI Taxonomy" id="1874115"/>
    <lineage>
        <taxon>Bacteria</taxon>
        <taxon>Pseudomonadati</taxon>
        <taxon>Bacteroidota</taxon>
        <taxon>Sphingobacteriia</taxon>
        <taxon>Sphingobacteriales</taxon>
        <taxon>Sphingobacteriaceae</taxon>
        <taxon>Sphingobacterium</taxon>
    </lineage>
</organism>
<sequence>MKYTARLIYMLIVTIIATYILHACSPKKDYLHYEIKQENTTQSGSKTFYDAKIVLASNLNPGKLEIEGLLKHIYDSIANRSVYRPNAVNILLFTTTEHMESGMGQWIGQISKARNEDNPTFKTQYFNSDIEQQSNIPIQDSIPTEERQNIWKALILAQDKALDLAEKKYPITLKNTESKTPSEIDLLRERARNNMDLNYEYEQKLNDKYKLEILQKFQIDENTLKAISSEGSDKNWPFPKKA</sequence>
<dbReference type="OrthoDB" id="699875at2"/>
<keyword evidence="3" id="KW-1185">Reference proteome</keyword>
<evidence type="ECO:0000256" key="1">
    <source>
        <dbReference type="SAM" id="Phobius"/>
    </source>
</evidence>
<comment type="caution">
    <text evidence="2">The sequence shown here is derived from an EMBL/GenBank/DDBJ whole genome shotgun (WGS) entry which is preliminary data.</text>
</comment>
<keyword evidence="1" id="KW-0812">Transmembrane</keyword>
<proteinExistence type="predicted"/>
<reference evidence="2 3" key="1">
    <citation type="submission" date="2019-04" db="EMBL/GenBank/DDBJ databases">
        <title>Sphingobacterium olei sp. nov., isolated from oil-contaminated soil.</title>
        <authorList>
            <person name="Liu B."/>
        </authorList>
    </citation>
    <scope>NUCLEOTIDE SEQUENCE [LARGE SCALE GENOMIC DNA]</scope>
    <source>
        <strain evidence="2 3">Y3L14</strain>
    </source>
</reference>
<evidence type="ECO:0000313" key="3">
    <source>
        <dbReference type="Proteomes" id="UP000309872"/>
    </source>
</evidence>
<feature type="transmembrane region" description="Helical" evidence="1">
    <location>
        <begin position="6"/>
        <end position="24"/>
    </location>
</feature>
<dbReference type="AlphaFoldDB" id="A0A4U0GUJ6"/>
<keyword evidence="1" id="KW-1133">Transmembrane helix</keyword>